<dbReference type="GeneID" id="64699760"/>
<name>A0A9P7F581_9AGAM</name>
<dbReference type="InterPro" id="IPR036910">
    <property type="entry name" value="HMG_box_dom_sf"/>
</dbReference>
<dbReference type="PROSITE" id="PS50118">
    <property type="entry name" value="HMG_BOX_2"/>
    <property type="match status" value="1"/>
</dbReference>
<feature type="DNA-binding region" description="HMG box" evidence="1">
    <location>
        <begin position="27"/>
        <end position="100"/>
    </location>
</feature>
<dbReference type="Gene3D" id="1.10.30.10">
    <property type="entry name" value="High mobility group box domain"/>
    <property type="match status" value="1"/>
</dbReference>
<keyword evidence="1" id="KW-0539">Nucleus</keyword>
<evidence type="ECO:0000313" key="4">
    <source>
        <dbReference type="EMBL" id="KAG2107421.1"/>
    </source>
</evidence>
<feature type="region of interest" description="Disordered" evidence="2">
    <location>
        <begin position="63"/>
        <end position="115"/>
    </location>
</feature>
<feature type="compositionally biased region" description="Basic and acidic residues" evidence="2">
    <location>
        <begin position="19"/>
        <end position="28"/>
    </location>
</feature>
<gene>
    <name evidence="4" type="ORF">F5147DRAFT_697198</name>
</gene>
<accession>A0A9P7F581</accession>
<dbReference type="InterPro" id="IPR009071">
    <property type="entry name" value="HMG_box_dom"/>
</dbReference>
<evidence type="ECO:0000259" key="3">
    <source>
        <dbReference type="PROSITE" id="PS50118"/>
    </source>
</evidence>
<evidence type="ECO:0000313" key="5">
    <source>
        <dbReference type="Proteomes" id="UP000823399"/>
    </source>
</evidence>
<organism evidence="4 5">
    <name type="scientific">Suillus discolor</name>
    <dbReference type="NCBI Taxonomy" id="1912936"/>
    <lineage>
        <taxon>Eukaryota</taxon>
        <taxon>Fungi</taxon>
        <taxon>Dikarya</taxon>
        <taxon>Basidiomycota</taxon>
        <taxon>Agaricomycotina</taxon>
        <taxon>Agaricomycetes</taxon>
        <taxon>Agaricomycetidae</taxon>
        <taxon>Boletales</taxon>
        <taxon>Suillineae</taxon>
        <taxon>Suillaceae</taxon>
        <taxon>Suillus</taxon>
    </lineage>
</organism>
<feature type="compositionally biased region" description="Basic and acidic residues" evidence="2">
    <location>
        <begin position="67"/>
        <end position="80"/>
    </location>
</feature>
<comment type="caution">
    <text evidence="4">The sequence shown here is derived from an EMBL/GenBank/DDBJ whole genome shotgun (WGS) entry which is preliminary data.</text>
</comment>
<feature type="region of interest" description="Disordered" evidence="2">
    <location>
        <begin position="1"/>
        <end position="34"/>
    </location>
</feature>
<dbReference type="CDD" id="cd00084">
    <property type="entry name" value="HMG-box_SF"/>
    <property type="match status" value="1"/>
</dbReference>
<protein>
    <recommendedName>
        <fullName evidence="3">HMG box domain-containing protein</fullName>
    </recommendedName>
</protein>
<dbReference type="AlphaFoldDB" id="A0A9P7F581"/>
<feature type="domain" description="HMG box" evidence="3">
    <location>
        <begin position="27"/>
        <end position="100"/>
    </location>
</feature>
<dbReference type="GO" id="GO:0005634">
    <property type="term" value="C:nucleus"/>
    <property type="evidence" value="ECO:0007669"/>
    <property type="project" value="UniProtKB-UniRule"/>
</dbReference>
<sequence>MAKSTNRSAATKRANTKTSKADKEDKPKRAPSAYNLFVQAHMKEWKEAHPGAPIKEAMAEIAAMWREAPENPNRGKEPKPRKPKAAAGAPKASRKKKQTPPPSSDAENTGDVSDD</sequence>
<dbReference type="SUPFAM" id="SSF47095">
    <property type="entry name" value="HMG-box"/>
    <property type="match status" value="1"/>
</dbReference>
<evidence type="ECO:0000256" key="1">
    <source>
        <dbReference type="PROSITE-ProRule" id="PRU00267"/>
    </source>
</evidence>
<dbReference type="Proteomes" id="UP000823399">
    <property type="component" value="Unassembled WGS sequence"/>
</dbReference>
<dbReference type="OrthoDB" id="667577at2759"/>
<reference evidence="4" key="1">
    <citation type="journal article" date="2020" name="New Phytol.">
        <title>Comparative genomics reveals dynamic genome evolution in host specialist ectomycorrhizal fungi.</title>
        <authorList>
            <person name="Lofgren L.A."/>
            <person name="Nguyen N.H."/>
            <person name="Vilgalys R."/>
            <person name="Ruytinx J."/>
            <person name="Liao H.L."/>
            <person name="Branco S."/>
            <person name="Kuo A."/>
            <person name="LaButti K."/>
            <person name="Lipzen A."/>
            <person name="Andreopoulos W."/>
            <person name="Pangilinan J."/>
            <person name="Riley R."/>
            <person name="Hundley H."/>
            <person name="Na H."/>
            <person name="Barry K."/>
            <person name="Grigoriev I.V."/>
            <person name="Stajich J.E."/>
            <person name="Kennedy P.G."/>
        </authorList>
    </citation>
    <scope>NUCLEOTIDE SEQUENCE</scope>
    <source>
        <strain evidence="4">FC423</strain>
    </source>
</reference>
<dbReference type="Pfam" id="PF00505">
    <property type="entry name" value="HMG_box"/>
    <property type="match status" value="1"/>
</dbReference>
<dbReference type="RefSeq" id="XP_041292235.1">
    <property type="nucleotide sequence ID" value="XM_041437501.1"/>
</dbReference>
<keyword evidence="5" id="KW-1185">Reference proteome</keyword>
<proteinExistence type="predicted"/>
<dbReference type="GO" id="GO:0003677">
    <property type="term" value="F:DNA binding"/>
    <property type="evidence" value="ECO:0007669"/>
    <property type="project" value="UniProtKB-UniRule"/>
</dbReference>
<evidence type="ECO:0000256" key="2">
    <source>
        <dbReference type="SAM" id="MobiDB-lite"/>
    </source>
</evidence>
<keyword evidence="1" id="KW-0238">DNA-binding</keyword>
<dbReference type="EMBL" id="JABBWM010000031">
    <property type="protein sequence ID" value="KAG2107421.1"/>
    <property type="molecule type" value="Genomic_DNA"/>
</dbReference>
<feature type="compositionally biased region" description="Polar residues" evidence="2">
    <location>
        <begin position="105"/>
        <end position="115"/>
    </location>
</feature>